<gene>
    <name evidence="1" type="ORF">LAZ67_13000307</name>
</gene>
<proteinExistence type="predicted"/>
<organism evidence="1 2">
    <name type="scientific">Cordylochernes scorpioides</name>
    <dbReference type="NCBI Taxonomy" id="51811"/>
    <lineage>
        <taxon>Eukaryota</taxon>
        <taxon>Metazoa</taxon>
        <taxon>Ecdysozoa</taxon>
        <taxon>Arthropoda</taxon>
        <taxon>Chelicerata</taxon>
        <taxon>Arachnida</taxon>
        <taxon>Pseudoscorpiones</taxon>
        <taxon>Cheliferoidea</taxon>
        <taxon>Chernetidae</taxon>
        <taxon>Cordylochernes</taxon>
    </lineage>
</organism>
<accession>A0ABY6L7M8</accession>
<dbReference type="SUPFAM" id="SSF56672">
    <property type="entry name" value="DNA/RNA polymerases"/>
    <property type="match status" value="1"/>
</dbReference>
<name>A0ABY6L7M8_9ARAC</name>
<evidence type="ECO:0000313" key="2">
    <source>
        <dbReference type="Proteomes" id="UP001235939"/>
    </source>
</evidence>
<dbReference type="EMBL" id="CP092875">
    <property type="protein sequence ID" value="UYV75450.1"/>
    <property type="molecule type" value="Genomic_DNA"/>
</dbReference>
<dbReference type="PANTHER" id="PTHR47331">
    <property type="entry name" value="PHD-TYPE DOMAIN-CONTAINING PROTEIN"/>
    <property type="match status" value="1"/>
</dbReference>
<evidence type="ECO:0000313" key="1">
    <source>
        <dbReference type="EMBL" id="UYV75450.1"/>
    </source>
</evidence>
<reference evidence="1 2" key="1">
    <citation type="submission" date="2022-01" db="EMBL/GenBank/DDBJ databases">
        <title>A chromosomal length assembly of Cordylochernes scorpioides.</title>
        <authorList>
            <person name="Zeh D."/>
            <person name="Zeh J."/>
        </authorList>
    </citation>
    <scope>NUCLEOTIDE SEQUENCE [LARGE SCALE GENOMIC DNA]</scope>
    <source>
        <strain evidence="1">IN4F17</strain>
        <tissue evidence="1">Whole Body</tissue>
    </source>
</reference>
<dbReference type="PANTHER" id="PTHR47331:SF5">
    <property type="entry name" value="RIBONUCLEASE H"/>
    <property type="match status" value="1"/>
</dbReference>
<dbReference type="Proteomes" id="UP001235939">
    <property type="component" value="Chromosome 13"/>
</dbReference>
<keyword evidence="2" id="KW-1185">Reference proteome</keyword>
<sequence>MNQVEGRLYDIFLKTTKRTRACWETGLLWRDAEGTLPESYQMALGRLRHTKRKLAKDPLLLEAYKAKFDEYLERGIEVTKGSERTRYIRHFGVTNPNKPGKLRLVFDAAARSNGVSLNEALSKRPDLIRPLTLVPWNFRVHNIALTGDITDMFHRVRVIKEDQCSQHFLW</sequence>
<protein>
    <submittedName>
        <fullName evidence="1">Uncharacterized protein</fullName>
    </submittedName>
</protein>
<dbReference type="InterPro" id="IPR043502">
    <property type="entry name" value="DNA/RNA_pol_sf"/>
</dbReference>